<gene>
    <name evidence="1" type="ORF">ABT384_00445</name>
</gene>
<dbReference type="RefSeq" id="WP_229911716.1">
    <property type="nucleotide sequence ID" value="NZ_BNBM01000002.1"/>
</dbReference>
<accession>A0ABV1XHN4</accession>
<keyword evidence="2" id="KW-1185">Reference proteome</keyword>
<protein>
    <submittedName>
        <fullName evidence="1">Uncharacterized protein</fullName>
    </submittedName>
</protein>
<evidence type="ECO:0000313" key="1">
    <source>
        <dbReference type="EMBL" id="MER7371119.1"/>
    </source>
</evidence>
<proteinExistence type="predicted"/>
<reference evidence="1 2" key="1">
    <citation type="submission" date="2024-06" db="EMBL/GenBank/DDBJ databases">
        <title>The Natural Products Discovery Center: Release of the First 8490 Sequenced Strains for Exploring Actinobacteria Biosynthetic Diversity.</title>
        <authorList>
            <person name="Kalkreuter E."/>
            <person name="Kautsar S.A."/>
            <person name="Yang D."/>
            <person name="Bader C.D."/>
            <person name="Teijaro C.N."/>
            <person name="Fluegel L."/>
            <person name="Davis C.M."/>
            <person name="Simpson J.R."/>
            <person name="Lauterbach L."/>
            <person name="Steele A.D."/>
            <person name="Gui C."/>
            <person name="Meng S."/>
            <person name="Li G."/>
            <person name="Viehrig K."/>
            <person name="Ye F."/>
            <person name="Su P."/>
            <person name="Kiefer A.F."/>
            <person name="Nichols A."/>
            <person name="Cepeda A.J."/>
            <person name="Yan W."/>
            <person name="Fan B."/>
            <person name="Jiang Y."/>
            <person name="Adhikari A."/>
            <person name="Zheng C.-J."/>
            <person name="Schuster L."/>
            <person name="Cowan T.M."/>
            <person name="Smanski M.J."/>
            <person name="Chevrette M.G."/>
            <person name="De Carvalho L.P.S."/>
            <person name="Shen B."/>
        </authorList>
    </citation>
    <scope>NUCLEOTIDE SEQUENCE [LARGE SCALE GENOMIC DNA]</scope>
    <source>
        <strain evidence="1 2">NPDC000155</strain>
    </source>
</reference>
<name>A0ABV1XHN4_9ACTN</name>
<organism evidence="1 2">
    <name type="scientific">Streptomyces lanatus</name>
    <dbReference type="NCBI Taxonomy" id="66900"/>
    <lineage>
        <taxon>Bacteria</taxon>
        <taxon>Bacillati</taxon>
        <taxon>Actinomycetota</taxon>
        <taxon>Actinomycetes</taxon>
        <taxon>Kitasatosporales</taxon>
        <taxon>Streptomycetaceae</taxon>
        <taxon>Streptomyces</taxon>
    </lineage>
</organism>
<dbReference type="Proteomes" id="UP001486207">
    <property type="component" value="Unassembled WGS sequence"/>
</dbReference>
<dbReference type="EMBL" id="JBEPFB010000001">
    <property type="protein sequence ID" value="MER7371119.1"/>
    <property type="molecule type" value="Genomic_DNA"/>
</dbReference>
<evidence type="ECO:0000313" key="2">
    <source>
        <dbReference type="Proteomes" id="UP001486207"/>
    </source>
</evidence>
<comment type="caution">
    <text evidence="1">The sequence shown here is derived from an EMBL/GenBank/DDBJ whole genome shotgun (WGS) entry which is preliminary data.</text>
</comment>
<sequence length="204" mass="22527">MRAWAERMWTGPRWEAFLLGVLRRAASAGAEPQPWWLPRRVLTVVSVYVDVAAGVGAVWAEWRPGSPRMTQHLALCERYGDRWRYVGGGFGSGDDPVDVDVLDVRDGAGVLSRTRGPVTTAPWISCAKIRLGRDVTHVVIGTRRIEAPGHRALITTWTSPSRHTSPAARPLIVALGHDGTELSRIGPLDSLDSHTWARLRDEEP</sequence>